<protein>
    <submittedName>
        <fullName evidence="2">Uncharacterized protein</fullName>
    </submittedName>
</protein>
<sequence>MPTPLIHWWPPAGNGTSYQVRCPFSHPLVAPGCERDVLPGEMPTPPIRWWPLAVKGTSYLPLGRASPGRRRALCEDSGLHLRRRRSDWCWPESCSPARLLLPVAKEEGRHLSNPSPAGRFHPRGPRPKTSLKKLYD</sequence>
<accession>A0AAV7V9R8</accession>
<feature type="compositionally biased region" description="Basic residues" evidence="1">
    <location>
        <begin position="120"/>
        <end position="136"/>
    </location>
</feature>
<organism evidence="2 3">
    <name type="scientific">Pleurodeles waltl</name>
    <name type="common">Iberian ribbed newt</name>
    <dbReference type="NCBI Taxonomy" id="8319"/>
    <lineage>
        <taxon>Eukaryota</taxon>
        <taxon>Metazoa</taxon>
        <taxon>Chordata</taxon>
        <taxon>Craniata</taxon>
        <taxon>Vertebrata</taxon>
        <taxon>Euteleostomi</taxon>
        <taxon>Amphibia</taxon>
        <taxon>Batrachia</taxon>
        <taxon>Caudata</taxon>
        <taxon>Salamandroidea</taxon>
        <taxon>Salamandridae</taxon>
        <taxon>Pleurodelinae</taxon>
        <taxon>Pleurodeles</taxon>
    </lineage>
</organism>
<keyword evidence="3" id="KW-1185">Reference proteome</keyword>
<dbReference type="AlphaFoldDB" id="A0AAV7V9R8"/>
<proteinExistence type="predicted"/>
<dbReference type="Proteomes" id="UP001066276">
    <property type="component" value="Chromosome 2_1"/>
</dbReference>
<feature type="region of interest" description="Disordered" evidence="1">
    <location>
        <begin position="108"/>
        <end position="136"/>
    </location>
</feature>
<dbReference type="EMBL" id="JANPWB010000003">
    <property type="protein sequence ID" value="KAJ1197425.1"/>
    <property type="molecule type" value="Genomic_DNA"/>
</dbReference>
<gene>
    <name evidence="2" type="ORF">NDU88_001285</name>
</gene>
<evidence type="ECO:0000313" key="2">
    <source>
        <dbReference type="EMBL" id="KAJ1197425.1"/>
    </source>
</evidence>
<comment type="caution">
    <text evidence="2">The sequence shown here is derived from an EMBL/GenBank/DDBJ whole genome shotgun (WGS) entry which is preliminary data.</text>
</comment>
<name>A0AAV7V9R8_PLEWA</name>
<reference evidence="2" key="1">
    <citation type="journal article" date="2022" name="bioRxiv">
        <title>Sequencing and chromosome-scale assembly of the giantPleurodeles waltlgenome.</title>
        <authorList>
            <person name="Brown T."/>
            <person name="Elewa A."/>
            <person name="Iarovenko S."/>
            <person name="Subramanian E."/>
            <person name="Araus A.J."/>
            <person name="Petzold A."/>
            <person name="Susuki M."/>
            <person name="Suzuki K.-i.T."/>
            <person name="Hayashi T."/>
            <person name="Toyoda A."/>
            <person name="Oliveira C."/>
            <person name="Osipova E."/>
            <person name="Leigh N.D."/>
            <person name="Simon A."/>
            <person name="Yun M.H."/>
        </authorList>
    </citation>
    <scope>NUCLEOTIDE SEQUENCE</scope>
    <source>
        <strain evidence="2">20211129_DDA</strain>
        <tissue evidence="2">Liver</tissue>
    </source>
</reference>
<evidence type="ECO:0000313" key="3">
    <source>
        <dbReference type="Proteomes" id="UP001066276"/>
    </source>
</evidence>
<evidence type="ECO:0000256" key="1">
    <source>
        <dbReference type="SAM" id="MobiDB-lite"/>
    </source>
</evidence>